<accession>B7FXL5</accession>
<protein>
    <recommendedName>
        <fullName evidence="3">Thioesterase</fullName>
    </recommendedName>
</protein>
<dbReference type="InterPro" id="IPR029069">
    <property type="entry name" value="HotDog_dom_sf"/>
</dbReference>
<dbReference type="Proteomes" id="UP000000759">
    <property type="component" value="Chromosome 7"/>
</dbReference>
<sequence>MLRSVFSGTWHWQWTARRLQTLMNWYPPFVGAGVKVVTLANDFRYAKVQMPLTWYNRNIVGVHFGGSLYAMCDPVYMLLLMHALNDTNRHGPHEFVVWDQAASIQYLQPGRGTVTAEFILNDALLQRIQTMEPGTKQTLDLGVDVRDEAGNVVARLVKTEYIRRLRMPLRPNTQS</sequence>
<gene>
    <name evidence="1" type="ORF">PHATRDRAFT_45413</name>
</gene>
<keyword evidence="2" id="KW-1185">Reference proteome</keyword>
<evidence type="ECO:0000313" key="2">
    <source>
        <dbReference type="Proteomes" id="UP000000759"/>
    </source>
</evidence>
<dbReference type="OrthoDB" id="41610at2759"/>
<dbReference type="AlphaFoldDB" id="B7FXL5"/>
<dbReference type="PaxDb" id="2850-Phatr45413"/>
<dbReference type="InterPro" id="IPR027961">
    <property type="entry name" value="DUF4442"/>
</dbReference>
<dbReference type="HOGENOM" id="CLU_116159_0_0_1"/>
<name>B7FXL5_PHATC</name>
<reference evidence="2" key="2">
    <citation type="submission" date="2008-08" db="EMBL/GenBank/DDBJ databases">
        <authorList>
            <consortium name="Diatom Consortium"/>
            <person name="Grigoriev I."/>
            <person name="Grimwood J."/>
            <person name="Kuo A."/>
            <person name="Otillar R.P."/>
            <person name="Salamov A."/>
            <person name="Detter J.C."/>
            <person name="Lindquist E."/>
            <person name="Shapiro H."/>
            <person name="Lucas S."/>
            <person name="Glavina del Rio T."/>
            <person name="Pitluck S."/>
            <person name="Rokhsar D."/>
            <person name="Bowler C."/>
        </authorList>
    </citation>
    <scope>GENOME REANNOTATION</scope>
    <source>
        <strain evidence="2">CCAP 1055/1</strain>
    </source>
</reference>
<dbReference type="SUPFAM" id="SSF54637">
    <property type="entry name" value="Thioesterase/thiol ester dehydrase-isomerase"/>
    <property type="match status" value="1"/>
</dbReference>
<dbReference type="KEGG" id="pti:PHATRDRAFT_45413"/>
<evidence type="ECO:0008006" key="3">
    <source>
        <dbReference type="Google" id="ProtNLM"/>
    </source>
</evidence>
<dbReference type="Gene3D" id="3.10.129.10">
    <property type="entry name" value="Hotdog Thioesterase"/>
    <property type="match status" value="1"/>
</dbReference>
<dbReference type="Pfam" id="PF14539">
    <property type="entry name" value="DUF4442"/>
    <property type="match status" value="1"/>
</dbReference>
<dbReference type="RefSeq" id="XP_002179576.1">
    <property type="nucleotide sequence ID" value="XM_002179540.1"/>
</dbReference>
<dbReference type="InParanoid" id="B7FXL5"/>
<organism evidence="1 2">
    <name type="scientific">Phaeodactylum tricornutum (strain CCAP 1055/1)</name>
    <dbReference type="NCBI Taxonomy" id="556484"/>
    <lineage>
        <taxon>Eukaryota</taxon>
        <taxon>Sar</taxon>
        <taxon>Stramenopiles</taxon>
        <taxon>Ochrophyta</taxon>
        <taxon>Bacillariophyta</taxon>
        <taxon>Bacillariophyceae</taxon>
        <taxon>Bacillariophycidae</taxon>
        <taxon>Naviculales</taxon>
        <taxon>Phaeodactylaceae</taxon>
        <taxon>Phaeodactylum</taxon>
    </lineage>
</organism>
<dbReference type="GeneID" id="7200505"/>
<reference evidence="1 2" key="1">
    <citation type="journal article" date="2008" name="Nature">
        <title>The Phaeodactylum genome reveals the evolutionary history of diatom genomes.</title>
        <authorList>
            <person name="Bowler C."/>
            <person name="Allen A.E."/>
            <person name="Badger J.H."/>
            <person name="Grimwood J."/>
            <person name="Jabbari K."/>
            <person name="Kuo A."/>
            <person name="Maheswari U."/>
            <person name="Martens C."/>
            <person name="Maumus F."/>
            <person name="Otillar R.P."/>
            <person name="Rayko E."/>
            <person name="Salamov A."/>
            <person name="Vandepoele K."/>
            <person name="Beszteri B."/>
            <person name="Gruber A."/>
            <person name="Heijde M."/>
            <person name="Katinka M."/>
            <person name="Mock T."/>
            <person name="Valentin K."/>
            <person name="Verret F."/>
            <person name="Berges J.A."/>
            <person name="Brownlee C."/>
            <person name="Cadoret J.P."/>
            <person name="Chiovitti A."/>
            <person name="Choi C.J."/>
            <person name="Coesel S."/>
            <person name="De Martino A."/>
            <person name="Detter J.C."/>
            <person name="Durkin C."/>
            <person name="Falciatore A."/>
            <person name="Fournet J."/>
            <person name="Haruta M."/>
            <person name="Huysman M.J."/>
            <person name="Jenkins B.D."/>
            <person name="Jiroutova K."/>
            <person name="Jorgensen R.E."/>
            <person name="Joubert Y."/>
            <person name="Kaplan A."/>
            <person name="Kroger N."/>
            <person name="Kroth P.G."/>
            <person name="La Roche J."/>
            <person name="Lindquist E."/>
            <person name="Lommer M."/>
            <person name="Martin-Jezequel V."/>
            <person name="Lopez P.J."/>
            <person name="Lucas S."/>
            <person name="Mangogna M."/>
            <person name="McGinnis K."/>
            <person name="Medlin L.K."/>
            <person name="Montsant A."/>
            <person name="Oudot-Le Secq M.P."/>
            <person name="Napoli C."/>
            <person name="Obornik M."/>
            <person name="Parker M.S."/>
            <person name="Petit J.L."/>
            <person name="Porcel B.M."/>
            <person name="Poulsen N."/>
            <person name="Robison M."/>
            <person name="Rychlewski L."/>
            <person name="Rynearson T.A."/>
            <person name="Schmutz J."/>
            <person name="Shapiro H."/>
            <person name="Siaut M."/>
            <person name="Stanley M."/>
            <person name="Sussman M.R."/>
            <person name="Taylor A.R."/>
            <person name="Vardi A."/>
            <person name="von Dassow P."/>
            <person name="Vyverman W."/>
            <person name="Willis A."/>
            <person name="Wyrwicz L.S."/>
            <person name="Rokhsar D.S."/>
            <person name="Weissenbach J."/>
            <person name="Armbrust E.V."/>
            <person name="Green B.R."/>
            <person name="Van de Peer Y."/>
            <person name="Grigoriev I.V."/>
        </authorList>
    </citation>
    <scope>NUCLEOTIDE SEQUENCE [LARGE SCALE GENOMIC DNA]</scope>
    <source>
        <strain evidence="1 2">CCAP 1055/1</strain>
    </source>
</reference>
<dbReference type="EMBL" id="CM000610">
    <property type="protein sequence ID" value="EEC48562.1"/>
    <property type="molecule type" value="Genomic_DNA"/>
</dbReference>
<proteinExistence type="predicted"/>
<evidence type="ECO:0000313" key="1">
    <source>
        <dbReference type="EMBL" id="EEC48562.1"/>
    </source>
</evidence>